<evidence type="ECO:0000313" key="8">
    <source>
        <dbReference type="EMBL" id="SUZ74456.1"/>
    </source>
</evidence>
<dbReference type="GO" id="GO:0009116">
    <property type="term" value="P:nucleoside metabolic process"/>
    <property type="evidence" value="ECO:0007669"/>
    <property type="project" value="InterPro"/>
</dbReference>
<dbReference type="InterPro" id="IPR000845">
    <property type="entry name" value="Nucleoside_phosphorylase_d"/>
</dbReference>
<feature type="domain" description="Nucleoside phosphorylase" evidence="7">
    <location>
        <begin position="18"/>
        <end position="255"/>
    </location>
</feature>
<evidence type="ECO:0000256" key="1">
    <source>
        <dbReference type="ARBA" id="ARBA00005058"/>
    </source>
</evidence>
<dbReference type="Gene3D" id="3.40.50.1580">
    <property type="entry name" value="Nucleoside phosphorylase domain"/>
    <property type="match status" value="1"/>
</dbReference>
<keyword evidence="5" id="KW-0808">Transferase</keyword>
<comment type="similarity">
    <text evidence="2">Belongs to the PNP/MTAP phosphorylase family.</text>
</comment>
<dbReference type="PROSITE" id="PS01240">
    <property type="entry name" value="PNP_MTAP_2"/>
    <property type="match status" value="1"/>
</dbReference>
<sequence>VVLIKDLQEKLRFNGDTGVILGSGLGSLADALNEKISISYNDIESFPVSTVSGHNSDFVSGFYDNNQLLLSRGRFHFYEGFDLNTITLPVKVFNQLGVKNIIITNSSGSMNIKNVPGALMIINGHYDCTFIKGSSMPILKEGEEYYNSKMINNAKKAAAMNSIKLLQGKYCWTMGPAYETPAEIKFLSKLGGDAVGMSTVPEIEYAKKLNMNILVISALTNFAAGLKDTILTHEDVLVNAKKIGQDFAKLLLETVINLD</sequence>
<dbReference type="PANTHER" id="PTHR11904:SF9">
    <property type="entry name" value="PURINE NUCLEOSIDE PHOSPHORYLASE-RELATED"/>
    <property type="match status" value="1"/>
</dbReference>
<gene>
    <name evidence="8" type="ORF">METZ01_LOCUS27310</name>
</gene>
<dbReference type="InterPro" id="IPR035994">
    <property type="entry name" value="Nucleoside_phosphorylase_sf"/>
</dbReference>
<name>A0A381Q534_9ZZZZ</name>
<feature type="non-terminal residue" evidence="8">
    <location>
        <position position="1"/>
    </location>
</feature>
<dbReference type="EMBL" id="UINC01001211">
    <property type="protein sequence ID" value="SUZ74456.1"/>
    <property type="molecule type" value="Genomic_DNA"/>
</dbReference>
<comment type="pathway">
    <text evidence="1">Purine metabolism; purine nucleoside salvage.</text>
</comment>
<evidence type="ECO:0000256" key="2">
    <source>
        <dbReference type="ARBA" id="ARBA00006751"/>
    </source>
</evidence>
<dbReference type="Pfam" id="PF01048">
    <property type="entry name" value="PNP_UDP_1"/>
    <property type="match status" value="1"/>
</dbReference>
<dbReference type="EC" id="2.4.2.1" evidence="3"/>
<dbReference type="NCBIfam" id="NF006054">
    <property type="entry name" value="PRK08202.1"/>
    <property type="match status" value="1"/>
</dbReference>
<keyword evidence="4" id="KW-0328">Glycosyltransferase</keyword>
<dbReference type="GO" id="GO:0004731">
    <property type="term" value="F:purine-nucleoside phosphorylase activity"/>
    <property type="evidence" value="ECO:0007669"/>
    <property type="project" value="UniProtKB-EC"/>
</dbReference>
<dbReference type="InterPro" id="IPR018099">
    <property type="entry name" value="Purine_phosphorylase-2_CS"/>
</dbReference>
<evidence type="ECO:0000256" key="5">
    <source>
        <dbReference type="ARBA" id="ARBA00022679"/>
    </source>
</evidence>
<dbReference type="PIRSF" id="PIRSF000477">
    <property type="entry name" value="PurNPase"/>
    <property type="match status" value="1"/>
</dbReference>
<evidence type="ECO:0000256" key="3">
    <source>
        <dbReference type="ARBA" id="ARBA00011886"/>
    </source>
</evidence>
<evidence type="ECO:0000256" key="6">
    <source>
        <dbReference type="ARBA" id="ARBA00031036"/>
    </source>
</evidence>
<protein>
    <recommendedName>
        <fullName evidence="3">purine-nucleoside phosphorylase</fullName>
        <ecNumber evidence="3">2.4.2.1</ecNumber>
    </recommendedName>
    <alternativeName>
        <fullName evidence="6">Inosine-guanosine phosphorylase</fullName>
    </alternativeName>
</protein>
<dbReference type="GO" id="GO:0005737">
    <property type="term" value="C:cytoplasm"/>
    <property type="evidence" value="ECO:0007669"/>
    <property type="project" value="TreeGrafter"/>
</dbReference>
<dbReference type="PANTHER" id="PTHR11904">
    <property type="entry name" value="METHYLTHIOADENOSINE/PURINE NUCLEOSIDE PHOSPHORYLASE"/>
    <property type="match status" value="1"/>
</dbReference>
<accession>A0A381Q534</accession>
<dbReference type="UniPathway" id="UPA00606"/>
<dbReference type="NCBIfam" id="TIGR01697">
    <property type="entry name" value="PNPH-PUNA-XAPA"/>
    <property type="match status" value="1"/>
</dbReference>
<dbReference type="SUPFAM" id="SSF53167">
    <property type="entry name" value="Purine and uridine phosphorylases"/>
    <property type="match status" value="1"/>
</dbReference>
<organism evidence="8">
    <name type="scientific">marine metagenome</name>
    <dbReference type="NCBI Taxonomy" id="408172"/>
    <lineage>
        <taxon>unclassified sequences</taxon>
        <taxon>metagenomes</taxon>
        <taxon>ecological metagenomes</taxon>
    </lineage>
</organism>
<evidence type="ECO:0000256" key="4">
    <source>
        <dbReference type="ARBA" id="ARBA00022676"/>
    </source>
</evidence>
<proteinExistence type="inferred from homology"/>
<dbReference type="InterPro" id="IPR011268">
    <property type="entry name" value="Purine_phosphorylase"/>
</dbReference>
<evidence type="ECO:0000259" key="7">
    <source>
        <dbReference type="Pfam" id="PF01048"/>
    </source>
</evidence>
<reference evidence="8" key="1">
    <citation type="submission" date="2018-05" db="EMBL/GenBank/DDBJ databases">
        <authorList>
            <person name="Lanie J.A."/>
            <person name="Ng W.-L."/>
            <person name="Kazmierczak K.M."/>
            <person name="Andrzejewski T.M."/>
            <person name="Davidsen T.M."/>
            <person name="Wayne K.J."/>
            <person name="Tettelin H."/>
            <person name="Glass J.I."/>
            <person name="Rusch D."/>
            <person name="Podicherti R."/>
            <person name="Tsui H.-C.T."/>
            <person name="Winkler M.E."/>
        </authorList>
    </citation>
    <scope>NUCLEOTIDE SEQUENCE</scope>
</reference>
<dbReference type="AlphaFoldDB" id="A0A381Q534"/>
<dbReference type="CDD" id="cd09009">
    <property type="entry name" value="PNP-EcPNPII_like"/>
    <property type="match status" value="1"/>
</dbReference>